<dbReference type="PANTHER" id="PTHR34821:SF2">
    <property type="entry name" value="INNER MEMBRANE PROTEIN YDCZ"/>
    <property type="match status" value="1"/>
</dbReference>
<dbReference type="Pfam" id="PF04657">
    <property type="entry name" value="DMT_YdcZ"/>
    <property type="match status" value="1"/>
</dbReference>
<feature type="transmembrane region" description="Helical" evidence="2">
    <location>
        <begin position="115"/>
        <end position="134"/>
    </location>
</feature>
<keyword evidence="2" id="KW-0472">Membrane</keyword>
<accession>A0A6J4QB73</accession>
<name>A0A6J4QB73_9ACTN</name>
<dbReference type="AlphaFoldDB" id="A0A6J4QB73"/>
<feature type="transmembrane region" description="Helical" evidence="2">
    <location>
        <begin position="49"/>
        <end position="67"/>
    </location>
</feature>
<reference evidence="3" key="1">
    <citation type="submission" date="2020-02" db="EMBL/GenBank/DDBJ databases">
        <authorList>
            <person name="Meier V. D."/>
        </authorList>
    </citation>
    <scope>NUCLEOTIDE SEQUENCE</scope>
    <source>
        <strain evidence="3">AVDCRST_MAG80</strain>
    </source>
</reference>
<sequence length="192" mass="20222">MEWVTDRQYWSTFERAPEQTGDQKCIQEPANGGSRAHDEDEEEMRVDTFLVLLAFAAGMAVPVQFAVNAEMRGAVGGPVLAAAISFVVGTLALLAVVLVAREGTPSLSDLAGAPWWAWAGGFLGAFYVTASIILTPRLGAVATVGFIIAGQVVMSVILDRFGLLNLPVQLITLPKLGGGVLVIVGAVLVLRS</sequence>
<keyword evidence="2" id="KW-0812">Transmembrane</keyword>
<organism evidence="3">
    <name type="scientific">uncultured Rubrobacteraceae bacterium</name>
    <dbReference type="NCBI Taxonomy" id="349277"/>
    <lineage>
        <taxon>Bacteria</taxon>
        <taxon>Bacillati</taxon>
        <taxon>Actinomycetota</taxon>
        <taxon>Rubrobacteria</taxon>
        <taxon>Rubrobacterales</taxon>
        <taxon>Rubrobacteraceae</taxon>
        <taxon>environmental samples</taxon>
    </lineage>
</organism>
<feature type="transmembrane region" description="Helical" evidence="2">
    <location>
        <begin position="170"/>
        <end position="190"/>
    </location>
</feature>
<keyword evidence="2" id="KW-1133">Transmembrane helix</keyword>
<dbReference type="GO" id="GO:0005886">
    <property type="term" value="C:plasma membrane"/>
    <property type="evidence" value="ECO:0007669"/>
    <property type="project" value="TreeGrafter"/>
</dbReference>
<gene>
    <name evidence="3" type="ORF">AVDCRST_MAG80-708</name>
</gene>
<evidence type="ECO:0000313" key="3">
    <source>
        <dbReference type="EMBL" id="CAA9432958.1"/>
    </source>
</evidence>
<proteinExistence type="predicted"/>
<feature type="transmembrane region" description="Helical" evidence="2">
    <location>
        <begin position="141"/>
        <end position="158"/>
    </location>
</feature>
<evidence type="ECO:0000256" key="1">
    <source>
        <dbReference type="SAM" id="MobiDB-lite"/>
    </source>
</evidence>
<feature type="region of interest" description="Disordered" evidence="1">
    <location>
        <begin position="16"/>
        <end position="40"/>
    </location>
</feature>
<feature type="transmembrane region" description="Helical" evidence="2">
    <location>
        <begin position="79"/>
        <end position="100"/>
    </location>
</feature>
<protein>
    <recommendedName>
        <fullName evidence="4">Integral membrane protein</fullName>
    </recommendedName>
</protein>
<dbReference type="InterPro" id="IPR006750">
    <property type="entry name" value="YdcZ"/>
</dbReference>
<dbReference type="EMBL" id="CADCVC010000060">
    <property type="protein sequence ID" value="CAA9432958.1"/>
    <property type="molecule type" value="Genomic_DNA"/>
</dbReference>
<dbReference type="PANTHER" id="PTHR34821">
    <property type="entry name" value="INNER MEMBRANE PROTEIN YDCZ"/>
    <property type="match status" value="1"/>
</dbReference>
<evidence type="ECO:0008006" key="4">
    <source>
        <dbReference type="Google" id="ProtNLM"/>
    </source>
</evidence>
<evidence type="ECO:0000256" key="2">
    <source>
        <dbReference type="SAM" id="Phobius"/>
    </source>
</evidence>